<organism evidence="1 2">
    <name type="scientific">Roseomonas fluvialis</name>
    <dbReference type="NCBI Taxonomy" id="1750527"/>
    <lineage>
        <taxon>Bacteria</taxon>
        <taxon>Pseudomonadati</taxon>
        <taxon>Pseudomonadota</taxon>
        <taxon>Alphaproteobacteria</taxon>
        <taxon>Acetobacterales</taxon>
        <taxon>Roseomonadaceae</taxon>
        <taxon>Roseomonas</taxon>
    </lineage>
</organism>
<dbReference type="Proteomes" id="UP000831327">
    <property type="component" value="Chromosome"/>
</dbReference>
<accession>A0ABM7Y6R3</accession>
<sequence length="102" mass="10726">MQHRRRDALAQLLDEGIEGGAHLLGLEPEAAAGGDEAAEEAAEVGAAMPGLEDLPERLAQAARRERSAEELGAAALRCDGDEEGWSVVLQGGLRCGIPSWRP</sequence>
<dbReference type="EMBL" id="AP025637">
    <property type="protein sequence ID" value="BDG73647.1"/>
    <property type="molecule type" value="Genomic_DNA"/>
</dbReference>
<reference evidence="1 2" key="1">
    <citation type="journal article" date="2016" name="Microbes Environ.">
        <title>Phylogenetically diverse aerobic anoxygenic phototrophic bacteria isolated from epilithic biofilms in Tama river, Japan.</title>
        <authorList>
            <person name="Hirose S."/>
            <person name="Matsuura K."/>
            <person name="Haruta S."/>
        </authorList>
    </citation>
    <scope>NUCLEOTIDE SEQUENCE [LARGE SCALE GENOMIC DNA]</scope>
    <source>
        <strain evidence="1 2">S08</strain>
    </source>
</reference>
<keyword evidence="2" id="KW-1185">Reference proteome</keyword>
<proteinExistence type="predicted"/>
<evidence type="ECO:0000313" key="2">
    <source>
        <dbReference type="Proteomes" id="UP000831327"/>
    </source>
</evidence>
<gene>
    <name evidence="1" type="ORF">Rmf_35760</name>
</gene>
<name>A0ABM7Y6R3_9PROT</name>
<evidence type="ECO:0000313" key="1">
    <source>
        <dbReference type="EMBL" id="BDG73647.1"/>
    </source>
</evidence>
<protein>
    <submittedName>
        <fullName evidence="1">Uncharacterized protein</fullName>
    </submittedName>
</protein>